<gene>
    <name evidence="2" type="primary">umuD_3</name>
    <name evidence="3" type="ORF">EV682_1208</name>
    <name evidence="2" type="ORF">NCTC11159_03337</name>
</gene>
<organism evidence="2 4">
    <name type="scientific">Iodobacter fluviatilis</name>
    <dbReference type="NCBI Taxonomy" id="537"/>
    <lineage>
        <taxon>Bacteria</taxon>
        <taxon>Pseudomonadati</taxon>
        <taxon>Pseudomonadota</taxon>
        <taxon>Betaproteobacteria</taxon>
        <taxon>Neisseriales</taxon>
        <taxon>Chitinibacteraceae</taxon>
        <taxon>Iodobacter</taxon>
    </lineage>
</organism>
<accession>A0A377SRX6</accession>
<dbReference type="InterPro" id="IPR036286">
    <property type="entry name" value="LexA/Signal_pep-like_sf"/>
</dbReference>
<dbReference type="Proteomes" id="UP000255108">
    <property type="component" value="Unassembled WGS sequence"/>
</dbReference>
<evidence type="ECO:0000259" key="1">
    <source>
        <dbReference type="Pfam" id="PF00717"/>
    </source>
</evidence>
<dbReference type="SUPFAM" id="SSF51306">
    <property type="entry name" value="LexA/Signal peptidase"/>
    <property type="match status" value="1"/>
</dbReference>
<dbReference type="PANTHER" id="PTHR33516">
    <property type="entry name" value="LEXA REPRESSOR"/>
    <property type="match status" value="1"/>
</dbReference>
<keyword evidence="5" id="KW-1185">Reference proteome</keyword>
<sequence length="149" mass="16423">MSLHLHPPIPAMLEPPLMLIPLMGVSVSAGFPSPAEDWAEERVDLNLRYVQHAEATFYFTVSGDSMVSPIAEHSIPNAATLIVDRALSAKHGDIVVAVIDNDFTVKRLYCRNQRLALIAENPAYPPIVIGDEQELSIWGVVTAWIVKPR</sequence>
<evidence type="ECO:0000313" key="3">
    <source>
        <dbReference type="EMBL" id="TCU81608.1"/>
    </source>
</evidence>
<dbReference type="EMBL" id="SMBT01000020">
    <property type="protein sequence ID" value="TCU81608.1"/>
    <property type="molecule type" value="Genomic_DNA"/>
</dbReference>
<dbReference type="CDD" id="cd06529">
    <property type="entry name" value="S24_LexA-like"/>
    <property type="match status" value="1"/>
</dbReference>
<keyword evidence="2" id="KW-0378">Hydrolase</keyword>
<evidence type="ECO:0000313" key="4">
    <source>
        <dbReference type="Proteomes" id="UP000255108"/>
    </source>
</evidence>
<dbReference type="InterPro" id="IPR039418">
    <property type="entry name" value="LexA-like"/>
</dbReference>
<dbReference type="RefSeq" id="WP_233702962.1">
    <property type="nucleotide sequence ID" value="NZ_CAWOLO010000020.1"/>
</dbReference>
<dbReference type="Proteomes" id="UP000295794">
    <property type="component" value="Unassembled WGS sequence"/>
</dbReference>
<dbReference type="InterPro" id="IPR050077">
    <property type="entry name" value="LexA_repressor"/>
</dbReference>
<dbReference type="AlphaFoldDB" id="A0A377SRX6"/>
<feature type="domain" description="Peptidase S24/S26A/S26B/S26C" evidence="1">
    <location>
        <begin position="21"/>
        <end position="141"/>
    </location>
</feature>
<reference evidence="3 5" key="2">
    <citation type="submission" date="2019-03" db="EMBL/GenBank/DDBJ databases">
        <title>Genomic Encyclopedia of Type Strains, Phase IV (KMG-IV): sequencing the most valuable type-strain genomes for metagenomic binning, comparative biology and taxonomic classification.</title>
        <authorList>
            <person name="Goeker M."/>
        </authorList>
    </citation>
    <scope>NUCLEOTIDE SEQUENCE [LARGE SCALE GENOMIC DNA]</scope>
    <source>
        <strain evidence="3 5">DSM 3764</strain>
    </source>
</reference>
<dbReference type="Pfam" id="PF00717">
    <property type="entry name" value="Peptidase_S24"/>
    <property type="match status" value="1"/>
</dbReference>
<evidence type="ECO:0000313" key="5">
    <source>
        <dbReference type="Proteomes" id="UP000295794"/>
    </source>
</evidence>
<dbReference type="NCBIfam" id="NF007621">
    <property type="entry name" value="PRK10276.1"/>
    <property type="match status" value="1"/>
</dbReference>
<reference evidence="2 4" key="1">
    <citation type="submission" date="2018-06" db="EMBL/GenBank/DDBJ databases">
        <authorList>
            <consortium name="Pathogen Informatics"/>
            <person name="Doyle S."/>
        </authorList>
    </citation>
    <scope>NUCLEOTIDE SEQUENCE [LARGE SCALE GENOMIC DNA]</scope>
    <source>
        <strain evidence="2 4">NCTC11159</strain>
    </source>
</reference>
<proteinExistence type="predicted"/>
<name>A0A377SRX6_9NEIS</name>
<protein>
    <submittedName>
        <fullName evidence="2 3">DNA polymerase V</fullName>
        <ecNumber evidence="2">3.4.21.-</ecNumber>
    </submittedName>
</protein>
<dbReference type="PANTHER" id="PTHR33516:SF2">
    <property type="entry name" value="LEXA REPRESSOR-RELATED"/>
    <property type="match status" value="1"/>
</dbReference>
<dbReference type="GO" id="GO:0016787">
    <property type="term" value="F:hydrolase activity"/>
    <property type="evidence" value="ECO:0007669"/>
    <property type="project" value="UniProtKB-KW"/>
</dbReference>
<dbReference type="Gene3D" id="2.10.109.10">
    <property type="entry name" value="Umud Fragment, subunit A"/>
    <property type="match status" value="1"/>
</dbReference>
<dbReference type="EMBL" id="UGHR01000003">
    <property type="protein sequence ID" value="STR44792.1"/>
    <property type="molecule type" value="Genomic_DNA"/>
</dbReference>
<dbReference type="InterPro" id="IPR015927">
    <property type="entry name" value="Peptidase_S24_S26A/B/C"/>
</dbReference>
<dbReference type="EC" id="3.4.21.-" evidence="2"/>
<evidence type="ECO:0000313" key="2">
    <source>
        <dbReference type="EMBL" id="STR44792.1"/>
    </source>
</evidence>